<dbReference type="PROSITE" id="PS50011">
    <property type="entry name" value="PROTEIN_KINASE_DOM"/>
    <property type="match status" value="1"/>
</dbReference>
<evidence type="ECO:0000259" key="2">
    <source>
        <dbReference type="PROSITE" id="PS50011"/>
    </source>
</evidence>
<dbReference type="OMA" id="GYIADSH"/>
<dbReference type="PROSITE" id="PS00108">
    <property type="entry name" value="PROTEIN_KINASE_ST"/>
    <property type="match status" value="1"/>
</dbReference>
<feature type="domain" description="Protein kinase" evidence="2">
    <location>
        <begin position="120"/>
        <end position="447"/>
    </location>
</feature>
<dbReference type="GO" id="GO:0005524">
    <property type="term" value="F:ATP binding"/>
    <property type="evidence" value="ECO:0007669"/>
    <property type="project" value="InterPro"/>
</dbReference>
<dbReference type="InterPro" id="IPR000719">
    <property type="entry name" value="Prot_kinase_dom"/>
</dbReference>
<feature type="region of interest" description="Disordered" evidence="1">
    <location>
        <begin position="52"/>
        <end position="77"/>
    </location>
</feature>
<dbReference type="PANTHER" id="PTHR44329">
    <property type="entry name" value="SERINE/THREONINE-PROTEIN KINASE TNNI3K-RELATED"/>
    <property type="match status" value="1"/>
</dbReference>
<evidence type="ECO:0000313" key="3">
    <source>
        <dbReference type="EMBL" id="ERF72972.1"/>
    </source>
</evidence>
<dbReference type="SUPFAM" id="SSF56112">
    <property type="entry name" value="Protein kinase-like (PK-like)"/>
    <property type="match status" value="1"/>
</dbReference>
<dbReference type="AlphaFoldDB" id="U1G6H3"/>
<accession>U1G6H3</accession>
<reference evidence="4" key="1">
    <citation type="journal article" date="2014" name="BMC Genomics">
        <title>Genome characteristics reveal the impact of lichenization on lichen-forming fungus Endocarpon pusillum Hedwig (Verrucariales, Ascomycota).</title>
        <authorList>
            <person name="Wang Y.-Y."/>
            <person name="Liu B."/>
            <person name="Zhang X.-Y."/>
            <person name="Zhou Q.-M."/>
            <person name="Zhang T."/>
            <person name="Li H."/>
            <person name="Yu Y.-F."/>
            <person name="Zhang X.-L."/>
            <person name="Hao X.-Y."/>
            <person name="Wang M."/>
            <person name="Wang L."/>
            <person name="Wei J.-C."/>
        </authorList>
    </citation>
    <scope>NUCLEOTIDE SEQUENCE [LARGE SCALE GENOMIC DNA]</scope>
    <source>
        <strain evidence="4">Z07020 / HMAS-L-300199</strain>
    </source>
</reference>
<dbReference type="Pfam" id="PF00069">
    <property type="entry name" value="Pkinase"/>
    <property type="match status" value="1"/>
</dbReference>
<dbReference type="Gene3D" id="1.10.510.10">
    <property type="entry name" value="Transferase(Phosphotransferase) domain 1"/>
    <property type="match status" value="1"/>
</dbReference>
<feature type="compositionally biased region" description="Polar residues" evidence="1">
    <location>
        <begin position="65"/>
        <end position="77"/>
    </location>
</feature>
<dbReference type="OrthoDB" id="626167at2759"/>
<dbReference type="HOGENOM" id="CLU_054787_0_0_1"/>
<sequence>MTPSEPSTPPASQSRPPVLRTISSPPLPAASPLGSLKLDYLQQPSSLKIVTRLTPPTSPELARPNINSDTSKGAEHPSNSLICILQKQGKPILCEDSLQEGNVPRIIECPFEVEVARDSANRPQVFGQGAWSKVYQAIVRRPNTVSSASSPHSILTPPPSPQTSVPLLVAVKTPLSNASRTVLRNEAITLSHLTSTPLHENFIIPFHGYVSSTSSLVLAPVPLSLSDHIGSRARLARENHPERDYTDPVLGPGSWLSLAGKTTTALAWLHDVGGVVHGDIKPGNILLLPSRSSDDFAFDPLLIDFSSSHILSSTSPISNTLSALTREYTAPELLSPSVLRDPSAVAKTASDVFSLAVTLIVAATGELAVYSGSVLRRQYMATQGWRILEFVKNGEGGMRVPSGGVVERVVEDAVRKVDDARIHASRWRDLVRGIQKEEVPHREMQDG</sequence>
<organism evidence="3 4">
    <name type="scientific">Endocarpon pusillum (strain Z07020 / HMAS-L-300199)</name>
    <name type="common">Lichen-forming fungus</name>
    <dbReference type="NCBI Taxonomy" id="1263415"/>
    <lineage>
        <taxon>Eukaryota</taxon>
        <taxon>Fungi</taxon>
        <taxon>Dikarya</taxon>
        <taxon>Ascomycota</taxon>
        <taxon>Pezizomycotina</taxon>
        <taxon>Eurotiomycetes</taxon>
        <taxon>Chaetothyriomycetidae</taxon>
        <taxon>Verrucariales</taxon>
        <taxon>Verrucariaceae</taxon>
        <taxon>Endocarpon</taxon>
    </lineage>
</organism>
<name>U1G6H3_ENDPU</name>
<dbReference type="GeneID" id="19240006"/>
<evidence type="ECO:0000256" key="1">
    <source>
        <dbReference type="SAM" id="MobiDB-lite"/>
    </source>
</evidence>
<dbReference type="eggNOG" id="KOG0581">
    <property type="taxonomic scope" value="Eukaryota"/>
</dbReference>
<feature type="region of interest" description="Disordered" evidence="1">
    <location>
        <begin position="1"/>
        <end position="27"/>
    </location>
</feature>
<dbReference type="InterPro" id="IPR008271">
    <property type="entry name" value="Ser/Thr_kinase_AS"/>
</dbReference>
<dbReference type="InterPro" id="IPR051681">
    <property type="entry name" value="Ser/Thr_Kinases-Pseudokinases"/>
</dbReference>
<dbReference type="InterPro" id="IPR011009">
    <property type="entry name" value="Kinase-like_dom_sf"/>
</dbReference>
<proteinExistence type="predicted"/>
<gene>
    <name evidence="3" type="ORF">EPUS_05053</name>
</gene>
<dbReference type="RefSeq" id="XP_007801408.1">
    <property type="nucleotide sequence ID" value="XM_007803217.1"/>
</dbReference>
<dbReference type="GO" id="GO:0004674">
    <property type="term" value="F:protein serine/threonine kinase activity"/>
    <property type="evidence" value="ECO:0007669"/>
    <property type="project" value="TreeGrafter"/>
</dbReference>
<dbReference type="SMART" id="SM00220">
    <property type="entry name" value="S_TKc"/>
    <property type="match status" value="1"/>
</dbReference>
<feature type="compositionally biased region" description="Polar residues" evidence="1">
    <location>
        <begin position="1"/>
        <end position="15"/>
    </location>
</feature>
<keyword evidence="4" id="KW-1185">Reference proteome</keyword>
<dbReference type="EMBL" id="KE721008">
    <property type="protein sequence ID" value="ERF72972.1"/>
    <property type="molecule type" value="Genomic_DNA"/>
</dbReference>
<dbReference type="Proteomes" id="UP000019373">
    <property type="component" value="Unassembled WGS sequence"/>
</dbReference>
<evidence type="ECO:0000313" key="4">
    <source>
        <dbReference type="Proteomes" id="UP000019373"/>
    </source>
</evidence>
<protein>
    <recommendedName>
        <fullName evidence="2">Protein kinase domain-containing protein</fullName>
    </recommendedName>
</protein>